<feature type="compositionally biased region" description="Polar residues" evidence="1">
    <location>
        <begin position="35"/>
        <end position="57"/>
    </location>
</feature>
<organism evidence="2 3">
    <name type="scientific">Linnemannia exigua</name>
    <dbReference type="NCBI Taxonomy" id="604196"/>
    <lineage>
        <taxon>Eukaryota</taxon>
        <taxon>Fungi</taxon>
        <taxon>Fungi incertae sedis</taxon>
        <taxon>Mucoromycota</taxon>
        <taxon>Mortierellomycotina</taxon>
        <taxon>Mortierellomycetes</taxon>
        <taxon>Mortierellales</taxon>
        <taxon>Mortierellaceae</taxon>
        <taxon>Linnemannia</taxon>
    </lineage>
</organism>
<gene>
    <name evidence="2" type="ORF">BGZ95_006126</name>
</gene>
<dbReference type="Proteomes" id="UP001194580">
    <property type="component" value="Unassembled WGS sequence"/>
</dbReference>
<name>A0AAD4D1N3_9FUNG</name>
<comment type="caution">
    <text evidence="2">The sequence shown here is derived from an EMBL/GenBank/DDBJ whole genome shotgun (WGS) entry which is preliminary data.</text>
</comment>
<dbReference type="EMBL" id="JAAAIL010002847">
    <property type="protein sequence ID" value="KAG0254117.1"/>
    <property type="molecule type" value="Genomic_DNA"/>
</dbReference>
<evidence type="ECO:0000256" key="1">
    <source>
        <dbReference type="SAM" id="MobiDB-lite"/>
    </source>
</evidence>
<sequence>MPADRSRSTSPSKSILVDKATPRPRRPRREISFQEPATSSIQSSFLRPTTEEPSTGNDAAPEDEANSTLITPTSGDASADQANNTLTTSPPKEDHNPASNNDPVLNIDPITDNEGFTQVDHPDRVTSHPTQADTTLSRLEARWIYTCTELQAVVRRASNTTRPNDYIEWDRGYFTYLKEHERSLRADMLELIPRPPPPPPQPADPNLIAFHTAYQTTATAYCDA</sequence>
<accession>A0AAD4D1N3</accession>
<feature type="non-terminal residue" evidence="2">
    <location>
        <position position="224"/>
    </location>
</feature>
<evidence type="ECO:0000313" key="2">
    <source>
        <dbReference type="EMBL" id="KAG0254117.1"/>
    </source>
</evidence>
<feature type="compositionally biased region" description="Polar residues" evidence="1">
    <location>
        <begin position="66"/>
        <end position="90"/>
    </location>
</feature>
<protein>
    <submittedName>
        <fullName evidence="2">Uncharacterized protein</fullName>
    </submittedName>
</protein>
<dbReference type="AlphaFoldDB" id="A0AAD4D1N3"/>
<keyword evidence="3" id="KW-1185">Reference proteome</keyword>
<feature type="region of interest" description="Disordered" evidence="1">
    <location>
        <begin position="1"/>
        <end position="132"/>
    </location>
</feature>
<reference evidence="2" key="1">
    <citation type="journal article" date="2020" name="Fungal Divers.">
        <title>Resolving the Mortierellaceae phylogeny through synthesis of multi-gene phylogenetics and phylogenomics.</title>
        <authorList>
            <person name="Vandepol N."/>
            <person name="Liber J."/>
            <person name="Desiro A."/>
            <person name="Na H."/>
            <person name="Kennedy M."/>
            <person name="Barry K."/>
            <person name="Grigoriev I.V."/>
            <person name="Miller A.N."/>
            <person name="O'Donnell K."/>
            <person name="Stajich J.E."/>
            <person name="Bonito G."/>
        </authorList>
    </citation>
    <scope>NUCLEOTIDE SEQUENCE</scope>
    <source>
        <strain evidence="2">NRRL 28262</strain>
    </source>
</reference>
<proteinExistence type="predicted"/>
<evidence type="ECO:0000313" key="3">
    <source>
        <dbReference type="Proteomes" id="UP001194580"/>
    </source>
</evidence>